<organism evidence="2 3">
    <name type="scientific">Anaeromyxobacter paludicola</name>
    <dbReference type="NCBI Taxonomy" id="2918171"/>
    <lineage>
        <taxon>Bacteria</taxon>
        <taxon>Pseudomonadati</taxon>
        <taxon>Myxococcota</taxon>
        <taxon>Myxococcia</taxon>
        <taxon>Myxococcales</taxon>
        <taxon>Cystobacterineae</taxon>
        <taxon>Anaeromyxobacteraceae</taxon>
        <taxon>Anaeromyxobacter</taxon>
    </lineage>
</organism>
<feature type="domain" description="NodB homology" evidence="1">
    <location>
        <begin position="36"/>
        <end position="145"/>
    </location>
</feature>
<evidence type="ECO:0000259" key="1">
    <source>
        <dbReference type="Pfam" id="PF01522"/>
    </source>
</evidence>
<dbReference type="InterPro" id="IPR011330">
    <property type="entry name" value="Glyco_hydro/deAcase_b/a-brl"/>
</dbReference>
<dbReference type="Proteomes" id="UP001162734">
    <property type="component" value="Chromosome"/>
</dbReference>
<evidence type="ECO:0000313" key="2">
    <source>
        <dbReference type="EMBL" id="BDG10173.1"/>
    </source>
</evidence>
<dbReference type="EMBL" id="AP025592">
    <property type="protein sequence ID" value="BDG10173.1"/>
    <property type="molecule type" value="Genomic_DNA"/>
</dbReference>
<gene>
    <name evidence="2" type="ORF">AMPC_32860</name>
</gene>
<dbReference type="InterPro" id="IPR002509">
    <property type="entry name" value="NODB_dom"/>
</dbReference>
<dbReference type="Pfam" id="PF01522">
    <property type="entry name" value="Polysacc_deac_1"/>
    <property type="match status" value="1"/>
</dbReference>
<sequence length="313" mass="32442">MSGLAALSIDLDALRHYHRIHGLPDPPAGAGPDPVYAKATARFGELCARLGVRGTVFAVGEELADPAAAAAVRALARGGHEIANHTFSHDYALTRLPADALAAEVARGAAAIAAAVGTPPCGFRAPGYTLTAPLLAALAAQGYRYDSSAFPAAPYWLAKAAVMGLLALRGRPSRAILDRPRVLAAPRAPYRPDPAEPYRPGPATAGAAPGLLELPITTGLLGFPLIGTFVATLPPGLLRAARAGTSRLPLFNLELHGVDLLDASDTRPELSARQRDLRAPASRKLAAIEAFARSLGRSWRPLAEVPAALGVQG</sequence>
<dbReference type="InterPro" id="IPR050248">
    <property type="entry name" value="Polysacc_deacetylase_ArnD"/>
</dbReference>
<keyword evidence="3" id="KW-1185">Reference proteome</keyword>
<dbReference type="PANTHER" id="PTHR10587">
    <property type="entry name" value="GLYCOSYL TRANSFERASE-RELATED"/>
    <property type="match status" value="1"/>
</dbReference>
<protein>
    <submittedName>
        <fullName evidence="2">Polysaccharide deacetylase</fullName>
    </submittedName>
</protein>
<dbReference type="RefSeq" id="WP_248342565.1">
    <property type="nucleotide sequence ID" value="NZ_AP025592.1"/>
</dbReference>
<dbReference type="Gene3D" id="3.20.20.370">
    <property type="entry name" value="Glycoside hydrolase/deacetylase"/>
    <property type="match status" value="1"/>
</dbReference>
<accession>A0ABM7XED1</accession>
<name>A0ABM7XED1_9BACT</name>
<proteinExistence type="predicted"/>
<dbReference type="SUPFAM" id="SSF88713">
    <property type="entry name" value="Glycoside hydrolase/deacetylase"/>
    <property type="match status" value="1"/>
</dbReference>
<evidence type="ECO:0000313" key="3">
    <source>
        <dbReference type="Proteomes" id="UP001162734"/>
    </source>
</evidence>
<reference evidence="3" key="1">
    <citation type="journal article" date="2022" name="Int. J. Syst. Evol. Microbiol.">
        <title>Anaeromyxobacter oryzae sp. nov., Anaeromyxobacter diazotrophicus sp. nov. and Anaeromyxobacter paludicola sp. nov., isolated from paddy soils.</title>
        <authorList>
            <person name="Itoh H."/>
            <person name="Xu Z."/>
            <person name="Mise K."/>
            <person name="Masuda Y."/>
            <person name="Ushijima N."/>
            <person name="Hayakawa C."/>
            <person name="Shiratori Y."/>
            <person name="Senoo K."/>
        </authorList>
    </citation>
    <scope>NUCLEOTIDE SEQUENCE [LARGE SCALE GENOMIC DNA]</scope>
    <source>
        <strain evidence="3">Red630</strain>
    </source>
</reference>